<evidence type="ECO:0000313" key="2">
    <source>
        <dbReference type="Proteomes" id="UP000823399"/>
    </source>
</evidence>
<name>A0A9P7JMY3_9AGAM</name>
<organism evidence="1 2">
    <name type="scientific">Suillus discolor</name>
    <dbReference type="NCBI Taxonomy" id="1912936"/>
    <lineage>
        <taxon>Eukaryota</taxon>
        <taxon>Fungi</taxon>
        <taxon>Dikarya</taxon>
        <taxon>Basidiomycota</taxon>
        <taxon>Agaricomycotina</taxon>
        <taxon>Agaricomycetes</taxon>
        <taxon>Agaricomycetidae</taxon>
        <taxon>Boletales</taxon>
        <taxon>Suillineae</taxon>
        <taxon>Suillaceae</taxon>
        <taxon>Suillus</taxon>
    </lineage>
</organism>
<dbReference type="EMBL" id="JABBWM010000100">
    <property type="protein sequence ID" value="KAG2090924.1"/>
    <property type="molecule type" value="Genomic_DNA"/>
</dbReference>
<proteinExistence type="predicted"/>
<dbReference type="RefSeq" id="XP_041286377.1">
    <property type="nucleotide sequence ID" value="XM_041442418.1"/>
</dbReference>
<protein>
    <recommendedName>
        <fullName evidence="3">Retrotransposon gag domain-containing protein</fullName>
    </recommendedName>
</protein>
<dbReference type="OrthoDB" id="3195134at2759"/>
<gene>
    <name evidence="1" type="ORF">F5147DRAFT_780191</name>
</gene>
<comment type="caution">
    <text evidence="1">The sequence shown here is derived from an EMBL/GenBank/DDBJ whole genome shotgun (WGS) entry which is preliminary data.</text>
</comment>
<keyword evidence="2" id="KW-1185">Reference proteome</keyword>
<dbReference type="Proteomes" id="UP000823399">
    <property type="component" value="Unassembled WGS sequence"/>
</dbReference>
<sequence length="288" mass="31952">METPLVPSHEPSPERQSLFVPTPLLSMPIPSPHKHLSTLPPTLPSPMLNTLPAITVPLPSTPLPTVNRQPALTTKMSSVFRMPLRGAESAPKFDGTPACLVPYFEEVEILAGYMSLDPTNTIKAALRYTSTSETEIWALLPLASGADWDKFVKEVKAMYPGCKSDRCFLRTDLENLCRENARIPMRSQEELGQYYQEFFKISQHLITNKRLADLECDCLFLEGIHAAANAAIKRRLEIQLTTHHPDDPYVLSNVYAAAIFLLPSIMSTTVPILTSTPHATTLSPAYLP</sequence>
<accession>A0A9P7JMY3</accession>
<reference evidence="1" key="1">
    <citation type="journal article" date="2020" name="New Phytol.">
        <title>Comparative genomics reveals dynamic genome evolution in host specialist ectomycorrhizal fungi.</title>
        <authorList>
            <person name="Lofgren L.A."/>
            <person name="Nguyen N.H."/>
            <person name="Vilgalys R."/>
            <person name="Ruytinx J."/>
            <person name="Liao H.L."/>
            <person name="Branco S."/>
            <person name="Kuo A."/>
            <person name="LaButti K."/>
            <person name="Lipzen A."/>
            <person name="Andreopoulos W."/>
            <person name="Pangilinan J."/>
            <person name="Riley R."/>
            <person name="Hundley H."/>
            <person name="Na H."/>
            <person name="Barry K."/>
            <person name="Grigoriev I.V."/>
            <person name="Stajich J.E."/>
            <person name="Kennedy P.G."/>
        </authorList>
    </citation>
    <scope>NUCLEOTIDE SEQUENCE</scope>
    <source>
        <strain evidence="1">FC423</strain>
    </source>
</reference>
<dbReference type="GeneID" id="64704677"/>
<evidence type="ECO:0000313" key="1">
    <source>
        <dbReference type="EMBL" id="KAG2090924.1"/>
    </source>
</evidence>
<dbReference type="AlphaFoldDB" id="A0A9P7JMY3"/>
<evidence type="ECO:0008006" key="3">
    <source>
        <dbReference type="Google" id="ProtNLM"/>
    </source>
</evidence>